<dbReference type="Proteomes" id="UP000288178">
    <property type="component" value="Unassembled WGS sequence"/>
</dbReference>
<feature type="transmembrane region" description="Helical" evidence="1">
    <location>
        <begin position="166"/>
        <end position="184"/>
    </location>
</feature>
<feature type="transmembrane region" description="Helical" evidence="1">
    <location>
        <begin position="222"/>
        <end position="243"/>
    </location>
</feature>
<accession>A0A3S2U277</accession>
<dbReference type="EMBL" id="SACT01000004">
    <property type="protein sequence ID" value="RVT50799.1"/>
    <property type="molecule type" value="Genomic_DNA"/>
</dbReference>
<evidence type="ECO:0000313" key="2">
    <source>
        <dbReference type="EMBL" id="RVT50799.1"/>
    </source>
</evidence>
<dbReference type="AlphaFoldDB" id="A0A3S2U277"/>
<evidence type="ECO:0000256" key="1">
    <source>
        <dbReference type="SAM" id="Phobius"/>
    </source>
</evidence>
<dbReference type="RefSeq" id="WP_128198825.1">
    <property type="nucleotide sequence ID" value="NZ_SACT01000004.1"/>
</dbReference>
<dbReference type="Pfam" id="PF12291">
    <property type="entry name" value="DUF3623"/>
    <property type="match status" value="1"/>
</dbReference>
<keyword evidence="1" id="KW-0812">Transmembrane</keyword>
<keyword evidence="1" id="KW-1133">Transmembrane helix</keyword>
<organism evidence="2 3">
    <name type="scientific">Rubrivivax albus</name>
    <dbReference type="NCBI Taxonomy" id="2499835"/>
    <lineage>
        <taxon>Bacteria</taxon>
        <taxon>Pseudomonadati</taxon>
        <taxon>Pseudomonadota</taxon>
        <taxon>Betaproteobacteria</taxon>
        <taxon>Burkholderiales</taxon>
        <taxon>Sphaerotilaceae</taxon>
        <taxon>Rubrivivax</taxon>
    </lineage>
</organism>
<dbReference type="OrthoDB" id="152369at2"/>
<feature type="transmembrane region" description="Helical" evidence="1">
    <location>
        <begin position="6"/>
        <end position="29"/>
    </location>
</feature>
<sequence length="266" mass="28391">MTDPLFGYTAPVLFAVFVWWFSTGLVLLLDGLPRTSFRWSHALSTGLALAAFAGLSHTAGQATATGAFCAFTSALLVWGWHELSFLTGWVTGPRQRAADAGLQGWPRFRQATLAVLWHELAILASGVVIAALTWGAPNQVGIATFGVLWVMRLSAKLNVFLGVRNLSVEFLPAHLAYLASYFRARPMNVLFPWSVTVATVVAVLVVLNALEGGPGSAQATGGLLVATLLALAILEHGLMVLPIQAQALWAWAMRGRRASATDLPAT</sequence>
<feature type="transmembrane region" description="Helical" evidence="1">
    <location>
        <begin position="41"/>
        <end position="59"/>
    </location>
</feature>
<feature type="transmembrane region" description="Helical" evidence="1">
    <location>
        <begin position="111"/>
        <end position="134"/>
    </location>
</feature>
<reference evidence="2 3" key="1">
    <citation type="submission" date="2019-01" db="EMBL/GenBank/DDBJ databases">
        <authorList>
            <person name="Chen W.-M."/>
        </authorList>
    </citation>
    <scope>NUCLEOTIDE SEQUENCE [LARGE SCALE GENOMIC DNA]</scope>
    <source>
        <strain evidence="2 3">ICH-3</strain>
    </source>
</reference>
<feature type="transmembrane region" description="Helical" evidence="1">
    <location>
        <begin position="65"/>
        <end position="90"/>
    </location>
</feature>
<feature type="transmembrane region" description="Helical" evidence="1">
    <location>
        <begin position="190"/>
        <end position="210"/>
    </location>
</feature>
<keyword evidence="3" id="KW-1185">Reference proteome</keyword>
<dbReference type="NCBIfam" id="TIGR03055">
    <property type="entry name" value="photo_alph_chp2"/>
    <property type="match status" value="1"/>
</dbReference>
<protein>
    <submittedName>
        <fullName evidence="2">DUF3623 domain-containing protein</fullName>
    </submittedName>
</protein>
<proteinExistence type="predicted"/>
<keyword evidence="1" id="KW-0472">Membrane</keyword>
<evidence type="ECO:0000313" key="3">
    <source>
        <dbReference type="Proteomes" id="UP000288178"/>
    </source>
</evidence>
<comment type="caution">
    <text evidence="2">The sequence shown here is derived from an EMBL/GenBank/DDBJ whole genome shotgun (WGS) entry which is preliminary data.</text>
</comment>
<gene>
    <name evidence="2" type="ORF">ENE75_13355</name>
</gene>
<name>A0A3S2U277_9BURK</name>
<dbReference type="InterPro" id="IPR017496">
    <property type="entry name" value="Photo_alph_chp2"/>
</dbReference>